<dbReference type="AlphaFoldDB" id="A0A2T3G886"/>
<gene>
    <name evidence="2" type="ORF">CPA40_09815</name>
</gene>
<name>A0A2T3G886_9BIFI</name>
<dbReference type="CDD" id="cd21631">
    <property type="entry name" value="RHH_CopG_NikR-like"/>
    <property type="match status" value="1"/>
</dbReference>
<protein>
    <submittedName>
        <fullName evidence="2">Toxin-antitoxin system antitoxin subunit</fullName>
    </submittedName>
</protein>
<evidence type="ECO:0000313" key="3">
    <source>
        <dbReference type="Proteomes" id="UP000240228"/>
    </source>
</evidence>
<keyword evidence="3" id="KW-1185">Reference proteome</keyword>
<dbReference type="InterPro" id="IPR010985">
    <property type="entry name" value="Ribbon_hlx_hlx"/>
</dbReference>
<evidence type="ECO:0000313" key="2">
    <source>
        <dbReference type="EMBL" id="PST45668.1"/>
    </source>
</evidence>
<reference evidence="2 3" key="2">
    <citation type="submission" date="2018-03" db="EMBL/GenBank/DDBJ databases">
        <title>The comparative genomics of Bifidobacterium callitrichos reflects dietary carbohydrate utilization within the common marmoset gut.</title>
        <authorList>
            <person name="Rani A."/>
        </authorList>
    </citation>
    <scope>NUCLEOTIDE SEQUENCE [LARGE SCALE GENOMIC DNA]</scope>
    <source>
        <strain evidence="2 3">UMA51805</strain>
    </source>
</reference>
<dbReference type="SUPFAM" id="SSF47598">
    <property type="entry name" value="Ribbon-helix-helix"/>
    <property type="match status" value="1"/>
</dbReference>
<comment type="caution">
    <text evidence="2">The sequence shown here is derived from an EMBL/GenBank/DDBJ whole genome shotgun (WGS) entry which is preliminary data.</text>
</comment>
<feature type="domain" description="Ribbon-helix-helix protein CopG" evidence="1">
    <location>
        <begin position="54"/>
        <end position="93"/>
    </location>
</feature>
<evidence type="ECO:0000259" key="1">
    <source>
        <dbReference type="Pfam" id="PF01402"/>
    </source>
</evidence>
<dbReference type="InterPro" id="IPR002145">
    <property type="entry name" value="CopG"/>
</dbReference>
<dbReference type="Pfam" id="PF01402">
    <property type="entry name" value="RHH_1"/>
    <property type="match status" value="1"/>
</dbReference>
<dbReference type="RefSeq" id="WP_107044727.1">
    <property type="nucleotide sequence ID" value="NZ_NWTX01000023.1"/>
</dbReference>
<dbReference type="EMBL" id="NWTX01000023">
    <property type="protein sequence ID" value="PST45668.1"/>
    <property type="molecule type" value="Genomic_DNA"/>
</dbReference>
<proteinExistence type="predicted"/>
<organism evidence="2 3">
    <name type="scientific">Bifidobacterium callitrichos</name>
    <dbReference type="NCBI Taxonomy" id="762209"/>
    <lineage>
        <taxon>Bacteria</taxon>
        <taxon>Bacillati</taxon>
        <taxon>Actinomycetota</taxon>
        <taxon>Actinomycetes</taxon>
        <taxon>Bifidobacteriales</taxon>
        <taxon>Bifidobacteriaceae</taxon>
        <taxon>Bifidobacterium</taxon>
    </lineage>
</organism>
<reference evidence="3" key="1">
    <citation type="submission" date="2017-09" db="EMBL/GenBank/DDBJ databases">
        <authorList>
            <person name="Sela D.A."/>
            <person name="Albert K."/>
        </authorList>
    </citation>
    <scope>NUCLEOTIDE SEQUENCE [LARGE SCALE GENOMIC DNA]</scope>
    <source>
        <strain evidence="3">UMA51805</strain>
    </source>
</reference>
<dbReference type="GO" id="GO:0006355">
    <property type="term" value="P:regulation of DNA-templated transcription"/>
    <property type="evidence" value="ECO:0007669"/>
    <property type="project" value="InterPro"/>
</dbReference>
<sequence length="95" mass="10776">MANYKAQGGIEVTDEMIDQWDEDADNGIFHGKPGKLVINKPLGRPPLYEEPMVPITFRIPENDAQALREAAERRGISFADIIREACHRELERQDA</sequence>
<accession>A0A2T3G886</accession>
<dbReference type="Proteomes" id="UP000240228">
    <property type="component" value="Unassembled WGS sequence"/>
</dbReference>